<dbReference type="AlphaFoldDB" id="A0A1W1I381"/>
<name>A0A1W1I381_9BACT</name>
<dbReference type="KEGG" id="nja:NSJP_1294"/>
<protein>
    <recommendedName>
        <fullName evidence="3">Phosphodiester glycosidase domain-containing protein</fullName>
    </recommendedName>
</protein>
<dbReference type="EMBL" id="LT828648">
    <property type="protein sequence ID" value="SLM47466.1"/>
    <property type="molecule type" value="Genomic_DNA"/>
</dbReference>
<gene>
    <name evidence="1" type="ORF">NSJP_1294</name>
</gene>
<keyword evidence="2" id="KW-1185">Reference proteome</keyword>
<sequence>MTIPTASFRPSPFIGLSRFLCLLFISAMTLLPGGPTAAWARPPSWEQVADGLRVTLWTTPCPDVPPLILIAIDPRRYRFSVHYYRNEGLAQPPDIHEWQTRTGHDLVFNAGLFRENFAYLGLLFGNGMSLGGKQHGTWLGLFVAEPTRAGDPPAKILDLAVESFDVRELPYQEAAQSLMLLDENGTVRVRRSGKQAQQTILAEEIGGPMLVVKTTQPATLFDIGQCLHEEFPTIRRAMAMDGGSSSDVALGPVLRRNATHADLGAGWMPFFADTGSGHIGLPAVIGISPRHSSAPATKTPPRKSATR</sequence>
<dbReference type="Proteomes" id="UP000192042">
    <property type="component" value="Chromosome I"/>
</dbReference>
<dbReference type="OrthoDB" id="9785269at2"/>
<evidence type="ECO:0008006" key="3">
    <source>
        <dbReference type="Google" id="ProtNLM"/>
    </source>
</evidence>
<dbReference type="STRING" id="1325564.NSJP_1294"/>
<evidence type="ECO:0000313" key="1">
    <source>
        <dbReference type="EMBL" id="SLM47466.1"/>
    </source>
</evidence>
<accession>A0A1W1I381</accession>
<evidence type="ECO:0000313" key="2">
    <source>
        <dbReference type="Proteomes" id="UP000192042"/>
    </source>
</evidence>
<dbReference type="RefSeq" id="WP_080885990.1">
    <property type="nucleotide sequence ID" value="NZ_LT828648.1"/>
</dbReference>
<organism evidence="1 2">
    <name type="scientific">Nitrospira japonica</name>
    <dbReference type="NCBI Taxonomy" id="1325564"/>
    <lineage>
        <taxon>Bacteria</taxon>
        <taxon>Pseudomonadati</taxon>
        <taxon>Nitrospirota</taxon>
        <taxon>Nitrospiria</taxon>
        <taxon>Nitrospirales</taxon>
        <taxon>Nitrospiraceae</taxon>
        <taxon>Nitrospira</taxon>
    </lineage>
</organism>
<reference evidence="1 2" key="1">
    <citation type="submission" date="2017-03" db="EMBL/GenBank/DDBJ databases">
        <authorList>
            <person name="Afonso C.L."/>
            <person name="Miller P.J."/>
            <person name="Scott M.A."/>
            <person name="Spackman E."/>
            <person name="Goraichik I."/>
            <person name="Dimitrov K.M."/>
            <person name="Suarez D.L."/>
            <person name="Swayne D.E."/>
        </authorList>
    </citation>
    <scope>NUCLEOTIDE SEQUENCE [LARGE SCALE GENOMIC DNA]</scope>
    <source>
        <strain evidence="1">Genome sequencing of Nitrospira japonica strain NJ11</strain>
    </source>
</reference>
<proteinExistence type="predicted"/>